<organism evidence="5">
    <name type="scientific">Lichtheimia ramosa</name>
    <dbReference type="NCBI Taxonomy" id="688394"/>
    <lineage>
        <taxon>Eukaryota</taxon>
        <taxon>Fungi</taxon>
        <taxon>Fungi incertae sedis</taxon>
        <taxon>Mucoromycota</taxon>
        <taxon>Mucoromycotina</taxon>
        <taxon>Mucoromycetes</taxon>
        <taxon>Mucorales</taxon>
        <taxon>Lichtheimiaceae</taxon>
        <taxon>Lichtheimia</taxon>
    </lineage>
</organism>
<sequence length="752" mass="82472">MAPGAAVTTLSPSTSTAAPSSSKSIADLTTRLASAKGDVPPPLIGASTTLVNNRVYVFGGRLTESAHVQNQVYVLDLGNGVWTHVVPKHQQQDQQPPTARYFHSATAINNHCIVFFGGITIAASNGGELRSLGDLFILHISDDSEQLCWEFPTNAMDDDITITPHPRHSHLAMAANNDRHLVILGGQDVNSGYIDEINVYDCKKQIWYPRIATQSHYTSYETAAATLLPISASASATMGSPNFLKVFSDDHNGQQEDSNEDGTQQQQQQQTLTTTTTLFAYSNENIHGVHRRLHQITVSASGHVESITDYTAALSTSRQYAPPALRAMGSAACGQFLIMFGACTTSDPHHMQIWALNISTMMWTKIDAGPRLINGSWLCGVFRKHAERNELIVFGHPDGALHEDYTQRVVHYDYWITIDTEAFGVYNPPYITCGTFAQDAGLALLNNPALSDLTIVTTDGQRARANSTILAQRWSSIRDHLEPLLSPSSSSPAMEVYASSQQQQQQPLPSYILTFPETYDILIAFLQFIYTDHLTTVEQNQPRILTRLLILADLFDIARLKSLACHSLHQMLQISTAPSIYQTAALANCWSLQVRALRIMVNAKKLMQQQQQQQHPPSPKPVKMEPTSYTLHSRPSSPSTQPMDDPFKNFGAASLIAATGSSSSYQPLSRLLRQYDLDAPLPPVNPVVSDSTTQQAPSTSTASPSQPSSPPPPVQAKNPARKRENSASSTITATPTIKKNYRNAPVWLPMSF</sequence>
<keyword evidence="2" id="KW-0677">Repeat</keyword>
<dbReference type="Pfam" id="PF24681">
    <property type="entry name" value="Kelch_KLHDC2_KLHL20_DRC7"/>
    <property type="match status" value="1"/>
</dbReference>
<accession>A0A077X3S2</accession>
<feature type="compositionally biased region" description="Polar residues" evidence="3">
    <location>
        <begin position="627"/>
        <end position="642"/>
    </location>
</feature>
<evidence type="ECO:0000259" key="4">
    <source>
        <dbReference type="SMART" id="SM00225"/>
    </source>
</evidence>
<feature type="compositionally biased region" description="Low complexity" evidence="3">
    <location>
        <begin position="726"/>
        <end position="737"/>
    </location>
</feature>
<feature type="region of interest" description="Disordered" evidence="3">
    <location>
        <begin position="1"/>
        <end position="23"/>
    </location>
</feature>
<feature type="region of interest" description="Disordered" evidence="3">
    <location>
        <begin position="245"/>
        <end position="270"/>
    </location>
</feature>
<dbReference type="GO" id="GO:0045454">
    <property type="term" value="P:cell redox homeostasis"/>
    <property type="evidence" value="ECO:0007669"/>
    <property type="project" value="TreeGrafter"/>
</dbReference>
<feature type="domain" description="BTB" evidence="4">
    <location>
        <begin position="451"/>
        <end position="572"/>
    </location>
</feature>
<dbReference type="PANTHER" id="PTHR43503">
    <property type="entry name" value="MCG48959-RELATED"/>
    <property type="match status" value="1"/>
</dbReference>
<dbReference type="InterPro" id="IPR011333">
    <property type="entry name" value="SKP1/BTB/POZ_sf"/>
</dbReference>
<proteinExistence type="predicted"/>
<dbReference type="SUPFAM" id="SSF117281">
    <property type="entry name" value="Kelch motif"/>
    <property type="match status" value="1"/>
</dbReference>
<feature type="region of interest" description="Disordered" evidence="3">
    <location>
        <begin position="607"/>
        <end position="647"/>
    </location>
</feature>
<evidence type="ECO:0000256" key="3">
    <source>
        <dbReference type="SAM" id="MobiDB-lite"/>
    </source>
</evidence>
<dbReference type="Gene3D" id="2.120.10.80">
    <property type="entry name" value="Kelch-type beta propeller"/>
    <property type="match status" value="1"/>
</dbReference>
<dbReference type="EMBL" id="LK023379">
    <property type="protein sequence ID" value="CDS13642.1"/>
    <property type="molecule type" value="Genomic_DNA"/>
</dbReference>
<protein>
    <recommendedName>
        <fullName evidence="4">BTB domain-containing protein</fullName>
    </recommendedName>
</protein>
<gene>
    <name evidence="5" type="ORF">LRAMOSA05818</name>
</gene>
<evidence type="ECO:0000256" key="2">
    <source>
        <dbReference type="ARBA" id="ARBA00022737"/>
    </source>
</evidence>
<name>A0A077X3S2_9FUNG</name>
<feature type="region of interest" description="Disordered" evidence="3">
    <location>
        <begin position="682"/>
        <end position="738"/>
    </location>
</feature>
<dbReference type="Gene3D" id="3.30.710.10">
    <property type="entry name" value="Potassium Channel Kv1.1, Chain A"/>
    <property type="match status" value="1"/>
</dbReference>
<feature type="compositionally biased region" description="Low complexity" evidence="3">
    <location>
        <begin position="691"/>
        <end position="706"/>
    </location>
</feature>
<dbReference type="InterPro" id="IPR015915">
    <property type="entry name" value="Kelch-typ_b-propeller"/>
</dbReference>
<dbReference type="PANTHER" id="PTHR43503:SF2">
    <property type="entry name" value="NEGATIVE REGULATOR OF SPORULATION MDS3-RELATED"/>
    <property type="match status" value="1"/>
</dbReference>
<dbReference type="SMART" id="SM00225">
    <property type="entry name" value="BTB"/>
    <property type="match status" value="1"/>
</dbReference>
<dbReference type="GO" id="GO:0005829">
    <property type="term" value="C:cytosol"/>
    <property type="evidence" value="ECO:0007669"/>
    <property type="project" value="TreeGrafter"/>
</dbReference>
<keyword evidence="1" id="KW-0880">Kelch repeat</keyword>
<evidence type="ECO:0000313" key="5">
    <source>
        <dbReference type="EMBL" id="CDS13642.1"/>
    </source>
</evidence>
<evidence type="ECO:0000256" key="1">
    <source>
        <dbReference type="ARBA" id="ARBA00022441"/>
    </source>
</evidence>
<dbReference type="AlphaFoldDB" id="A0A077X3S2"/>
<reference evidence="5" key="1">
    <citation type="journal article" date="2014" name="Genome Announc.">
        <title>De novo whole-genome sequence and genome annotation of Lichtheimia ramosa.</title>
        <authorList>
            <person name="Linde J."/>
            <person name="Schwartze V."/>
            <person name="Binder U."/>
            <person name="Lass-Florl C."/>
            <person name="Voigt K."/>
            <person name="Horn F."/>
        </authorList>
    </citation>
    <scope>NUCLEOTIDE SEQUENCE</scope>
    <source>
        <strain evidence="5">JMRC FSU:6197</strain>
    </source>
</reference>
<dbReference type="OrthoDB" id="10001928at2759"/>
<dbReference type="GO" id="GO:0005739">
    <property type="term" value="C:mitochondrion"/>
    <property type="evidence" value="ECO:0007669"/>
    <property type="project" value="TreeGrafter"/>
</dbReference>
<dbReference type="InterPro" id="IPR000210">
    <property type="entry name" value="BTB/POZ_dom"/>
</dbReference>
<dbReference type="SUPFAM" id="SSF54695">
    <property type="entry name" value="POZ domain"/>
    <property type="match status" value="1"/>
</dbReference>